<organism evidence="2 3">
    <name type="scientific">Paramecium sonneborni</name>
    <dbReference type="NCBI Taxonomy" id="65129"/>
    <lineage>
        <taxon>Eukaryota</taxon>
        <taxon>Sar</taxon>
        <taxon>Alveolata</taxon>
        <taxon>Ciliophora</taxon>
        <taxon>Intramacronucleata</taxon>
        <taxon>Oligohymenophorea</taxon>
        <taxon>Peniculida</taxon>
        <taxon>Parameciidae</taxon>
        <taxon>Paramecium</taxon>
    </lineage>
</organism>
<evidence type="ECO:0000313" key="2">
    <source>
        <dbReference type="EMBL" id="CAD8090845.1"/>
    </source>
</evidence>
<dbReference type="OrthoDB" id="298144at2759"/>
<dbReference type="EMBL" id="CAJJDN010000056">
    <property type="protein sequence ID" value="CAD8090845.1"/>
    <property type="molecule type" value="Genomic_DNA"/>
</dbReference>
<reference evidence="2" key="1">
    <citation type="submission" date="2021-01" db="EMBL/GenBank/DDBJ databases">
        <authorList>
            <consortium name="Genoscope - CEA"/>
            <person name="William W."/>
        </authorList>
    </citation>
    <scope>NUCLEOTIDE SEQUENCE</scope>
</reference>
<sequence>MNQNALMPILYLGMISFEQQMFNLYFDYSRTGKQINEQIKNEMKIIGNKDMNMLNSEIDARDIKQNVQFKTLYKLQEFKHSCTVPNLYYLYPFAIPFSMIFPRMATICFGFSFGLQSLIFFNDIIRFKLQSSNLRTNRKIKELMDGSVTLLMVSIGVVCGSVITKRGFSNLIKILKEEQVLSKELALAKQNAGVNIKK</sequence>
<accession>A0A8S1NP22</accession>
<comment type="caution">
    <text evidence="2">The sequence shown here is derived from an EMBL/GenBank/DDBJ whole genome shotgun (WGS) entry which is preliminary data.</text>
</comment>
<keyword evidence="1" id="KW-1133">Transmembrane helix</keyword>
<gene>
    <name evidence="2" type="ORF">PSON_ATCC_30995.1.T0560223</name>
</gene>
<feature type="transmembrane region" description="Helical" evidence="1">
    <location>
        <begin position="100"/>
        <end position="122"/>
    </location>
</feature>
<keyword evidence="1" id="KW-0812">Transmembrane</keyword>
<proteinExistence type="predicted"/>
<protein>
    <submittedName>
        <fullName evidence="2">Uncharacterized protein</fullName>
    </submittedName>
</protein>
<keyword evidence="1" id="KW-0472">Membrane</keyword>
<evidence type="ECO:0000313" key="3">
    <source>
        <dbReference type="Proteomes" id="UP000692954"/>
    </source>
</evidence>
<name>A0A8S1NP22_9CILI</name>
<dbReference type="Proteomes" id="UP000692954">
    <property type="component" value="Unassembled WGS sequence"/>
</dbReference>
<feature type="transmembrane region" description="Helical" evidence="1">
    <location>
        <begin position="143"/>
        <end position="163"/>
    </location>
</feature>
<evidence type="ECO:0000256" key="1">
    <source>
        <dbReference type="SAM" id="Phobius"/>
    </source>
</evidence>
<keyword evidence="3" id="KW-1185">Reference proteome</keyword>
<dbReference type="AlphaFoldDB" id="A0A8S1NP22"/>